<sequence>MPVFNATNIVKSPLLIPPVKAGNRYREQVNDFGHGTASVSMQFQSSRGSNNRQIKLSASGPVGLGCKLQPNRRRMQSAFIACASASGQTQTLTREAPTTTITNAPASPKLDDGGSGFPPRDDGGGGGGGGGGDNCSGGFYLFGFLYFLSILKDLESVDNDRRRRRR</sequence>
<keyword evidence="3" id="KW-1185">Reference proteome</keyword>
<organism evidence="2 3">
    <name type="scientific">Acer saccharum</name>
    <name type="common">Sugar maple</name>
    <dbReference type="NCBI Taxonomy" id="4024"/>
    <lineage>
        <taxon>Eukaryota</taxon>
        <taxon>Viridiplantae</taxon>
        <taxon>Streptophyta</taxon>
        <taxon>Embryophyta</taxon>
        <taxon>Tracheophyta</taxon>
        <taxon>Spermatophyta</taxon>
        <taxon>Magnoliopsida</taxon>
        <taxon>eudicotyledons</taxon>
        <taxon>Gunneridae</taxon>
        <taxon>Pentapetalae</taxon>
        <taxon>rosids</taxon>
        <taxon>malvids</taxon>
        <taxon>Sapindales</taxon>
        <taxon>Sapindaceae</taxon>
        <taxon>Hippocastanoideae</taxon>
        <taxon>Acereae</taxon>
        <taxon>Acer</taxon>
    </lineage>
</organism>
<proteinExistence type="predicted"/>
<dbReference type="GO" id="GO:0009658">
    <property type="term" value="P:chloroplast organization"/>
    <property type="evidence" value="ECO:0007669"/>
    <property type="project" value="TreeGrafter"/>
</dbReference>
<evidence type="ECO:0000313" key="2">
    <source>
        <dbReference type="EMBL" id="KAK0599413.1"/>
    </source>
</evidence>
<evidence type="ECO:0000313" key="3">
    <source>
        <dbReference type="Proteomes" id="UP001168877"/>
    </source>
</evidence>
<dbReference type="GO" id="GO:0009507">
    <property type="term" value="C:chloroplast"/>
    <property type="evidence" value="ECO:0007669"/>
    <property type="project" value="TreeGrafter"/>
</dbReference>
<evidence type="ECO:0000256" key="1">
    <source>
        <dbReference type="SAM" id="MobiDB-lite"/>
    </source>
</evidence>
<feature type="region of interest" description="Disordered" evidence="1">
    <location>
        <begin position="91"/>
        <end position="130"/>
    </location>
</feature>
<name>A0AA39W204_ACESA</name>
<dbReference type="AlphaFoldDB" id="A0AA39W204"/>
<accession>A0AA39W204</accession>
<gene>
    <name evidence="2" type="ORF">LWI29_005084</name>
</gene>
<dbReference type="GO" id="GO:0010027">
    <property type="term" value="P:thylakoid membrane organization"/>
    <property type="evidence" value="ECO:0007669"/>
    <property type="project" value="TreeGrafter"/>
</dbReference>
<comment type="caution">
    <text evidence="2">The sequence shown here is derived from an EMBL/GenBank/DDBJ whole genome shotgun (WGS) entry which is preliminary data.</text>
</comment>
<dbReference type="EMBL" id="JAUESC010000003">
    <property type="protein sequence ID" value="KAK0599413.1"/>
    <property type="molecule type" value="Genomic_DNA"/>
</dbReference>
<dbReference type="PANTHER" id="PTHR34938">
    <property type="entry name" value="PROTEIN FERTILITY RESTORER RF2, MITOCHONDRIAL"/>
    <property type="match status" value="1"/>
</dbReference>
<reference evidence="2" key="1">
    <citation type="journal article" date="2022" name="Plant J.">
        <title>Strategies of tolerance reflected in two North American maple genomes.</title>
        <authorList>
            <person name="McEvoy S.L."/>
            <person name="Sezen U.U."/>
            <person name="Trouern-Trend A."/>
            <person name="McMahon S.M."/>
            <person name="Schaberg P.G."/>
            <person name="Yang J."/>
            <person name="Wegrzyn J.L."/>
            <person name="Swenson N.G."/>
        </authorList>
    </citation>
    <scope>NUCLEOTIDE SEQUENCE</scope>
    <source>
        <strain evidence="2">NS2018</strain>
    </source>
</reference>
<reference evidence="2" key="2">
    <citation type="submission" date="2023-06" db="EMBL/GenBank/DDBJ databases">
        <authorList>
            <person name="Swenson N.G."/>
            <person name="Wegrzyn J.L."/>
            <person name="Mcevoy S.L."/>
        </authorList>
    </citation>
    <scope>NUCLEOTIDE SEQUENCE</scope>
    <source>
        <strain evidence="2">NS2018</strain>
        <tissue evidence="2">Leaf</tissue>
    </source>
</reference>
<dbReference type="Proteomes" id="UP001168877">
    <property type="component" value="Unassembled WGS sequence"/>
</dbReference>
<protein>
    <submittedName>
        <fullName evidence="2">Uncharacterized protein</fullName>
    </submittedName>
</protein>
<feature type="compositionally biased region" description="Polar residues" evidence="1">
    <location>
        <begin position="91"/>
        <end position="105"/>
    </location>
</feature>
<dbReference type="PANTHER" id="PTHR34938:SF1">
    <property type="entry name" value="PROTEIN FERTILITY RESTORER RF2, MITOCHONDRIAL"/>
    <property type="match status" value="1"/>
</dbReference>
<dbReference type="InterPro" id="IPR040299">
    <property type="entry name" value="RF2K-like"/>
</dbReference>